<dbReference type="InterPro" id="IPR027417">
    <property type="entry name" value="P-loop_NTPase"/>
</dbReference>
<keyword evidence="16" id="KW-1185">Reference proteome</keyword>
<evidence type="ECO:0000256" key="1">
    <source>
        <dbReference type="ARBA" id="ARBA00004477"/>
    </source>
</evidence>
<dbReference type="GO" id="GO:0005921">
    <property type="term" value="C:gap junction"/>
    <property type="evidence" value="ECO:0007669"/>
    <property type="project" value="UniProtKB-UniRule"/>
</dbReference>
<dbReference type="SMART" id="SM00078">
    <property type="entry name" value="IlGF"/>
    <property type="match status" value="1"/>
</dbReference>
<evidence type="ECO:0000313" key="15">
    <source>
        <dbReference type="EMBL" id="KAF5896560.1"/>
    </source>
</evidence>
<dbReference type="PANTHER" id="PTHR15759:SF5">
    <property type="entry name" value="PANNEXIN-1"/>
    <property type="match status" value="1"/>
</dbReference>
<evidence type="ECO:0000256" key="2">
    <source>
        <dbReference type="ARBA" id="ARBA00004651"/>
    </source>
</evidence>
<keyword evidence="9 13" id="KW-0472">Membrane</keyword>
<dbReference type="CDD" id="cd04367">
    <property type="entry name" value="IlGF_insulin_like"/>
    <property type="match status" value="1"/>
</dbReference>
<feature type="transmembrane region" description="Helical" evidence="13">
    <location>
        <begin position="402"/>
        <end position="427"/>
    </location>
</feature>
<evidence type="ECO:0000256" key="5">
    <source>
        <dbReference type="ARBA" id="ARBA00022692"/>
    </source>
</evidence>
<dbReference type="InterPro" id="IPR016179">
    <property type="entry name" value="Insulin-like"/>
</dbReference>
<comment type="subcellular location">
    <subcellularLocation>
        <location evidence="2 13">Cell membrane</location>
        <topology evidence="2 13">Multi-pass membrane protein</topology>
    </subcellularLocation>
    <subcellularLocation>
        <location evidence="1">Endoplasmic reticulum membrane</location>
        <topology evidence="1">Multi-pass membrane protein</topology>
    </subcellularLocation>
</comment>
<feature type="glycosylation site" description="N-linked (GlcNAc...) asparagine" evidence="12">
    <location>
        <position position="217"/>
    </location>
</feature>
<evidence type="ECO:0000256" key="7">
    <source>
        <dbReference type="ARBA" id="ARBA00022989"/>
    </source>
</evidence>
<keyword evidence="10 12" id="KW-0325">Glycoprotein</keyword>
<evidence type="ECO:0000256" key="12">
    <source>
        <dbReference type="PIRSR" id="PIRSR600990-52"/>
    </source>
</evidence>
<dbReference type="GO" id="GO:0005886">
    <property type="term" value="C:plasma membrane"/>
    <property type="evidence" value="ECO:0007669"/>
    <property type="project" value="UniProtKB-SubCell"/>
</dbReference>
<evidence type="ECO:0000256" key="13">
    <source>
        <dbReference type="RuleBase" id="RU010713"/>
    </source>
</evidence>
<protein>
    <recommendedName>
        <fullName evidence="13">Pannexin</fullName>
    </recommendedName>
</protein>
<comment type="function">
    <text evidence="13">Structural component of the gap junctions and the hemichannels.</text>
</comment>
<evidence type="ECO:0000256" key="4">
    <source>
        <dbReference type="ARBA" id="ARBA00022475"/>
    </source>
</evidence>
<dbReference type="InterPro" id="IPR004825">
    <property type="entry name" value="Insulin"/>
</dbReference>
<feature type="transmembrane region" description="Helical" evidence="13">
    <location>
        <begin position="250"/>
        <end position="269"/>
    </location>
</feature>
<dbReference type="SUPFAM" id="SSF56994">
    <property type="entry name" value="Insulin-like"/>
    <property type="match status" value="1"/>
</dbReference>
<dbReference type="Proteomes" id="UP000727407">
    <property type="component" value="Unassembled WGS sequence"/>
</dbReference>
<dbReference type="InterPro" id="IPR036438">
    <property type="entry name" value="Insulin-like_sf"/>
</dbReference>
<evidence type="ECO:0000256" key="8">
    <source>
        <dbReference type="ARBA" id="ARBA00023065"/>
    </source>
</evidence>
<dbReference type="PANTHER" id="PTHR15759">
    <property type="entry name" value="PANNEXIN"/>
    <property type="match status" value="1"/>
</dbReference>
<evidence type="ECO:0000256" key="9">
    <source>
        <dbReference type="ARBA" id="ARBA00023136"/>
    </source>
</evidence>
<dbReference type="InterPro" id="IPR039099">
    <property type="entry name" value="Pannexin"/>
</dbReference>
<dbReference type="GO" id="GO:0005179">
    <property type="term" value="F:hormone activity"/>
    <property type="evidence" value="ECO:0007669"/>
    <property type="project" value="InterPro"/>
</dbReference>
<evidence type="ECO:0000313" key="16">
    <source>
        <dbReference type="Proteomes" id="UP000727407"/>
    </source>
</evidence>
<name>A0A8J4TJG6_CLAMG</name>
<dbReference type="Pfam" id="PF00876">
    <property type="entry name" value="Innexin"/>
    <property type="match status" value="1"/>
</dbReference>
<feature type="domain" description="Insulin-like" evidence="14">
    <location>
        <begin position="592"/>
        <end position="622"/>
    </location>
</feature>
<keyword evidence="4" id="KW-1003">Cell membrane</keyword>
<organism evidence="15 16">
    <name type="scientific">Clarias magur</name>
    <name type="common">Asian catfish</name>
    <name type="synonym">Macropteronotus magur</name>
    <dbReference type="NCBI Taxonomy" id="1594786"/>
    <lineage>
        <taxon>Eukaryota</taxon>
        <taxon>Metazoa</taxon>
        <taxon>Chordata</taxon>
        <taxon>Craniata</taxon>
        <taxon>Vertebrata</taxon>
        <taxon>Euteleostomi</taxon>
        <taxon>Actinopterygii</taxon>
        <taxon>Neopterygii</taxon>
        <taxon>Teleostei</taxon>
        <taxon>Ostariophysi</taxon>
        <taxon>Siluriformes</taxon>
        <taxon>Clariidae</taxon>
        <taxon>Clarias</taxon>
    </lineage>
</organism>
<dbReference type="GO" id="GO:0022829">
    <property type="term" value="F:wide pore channel activity"/>
    <property type="evidence" value="ECO:0007669"/>
    <property type="project" value="TreeGrafter"/>
</dbReference>
<dbReference type="GO" id="GO:0034220">
    <property type="term" value="P:monoatomic ion transmembrane transport"/>
    <property type="evidence" value="ECO:0007669"/>
    <property type="project" value="UniProtKB-KW"/>
</dbReference>
<dbReference type="GO" id="GO:0006812">
    <property type="term" value="P:monoatomic cation transport"/>
    <property type="evidence" value="ECO:0007669"/>
    <property type="project" value="InterPro"/>
</dbReference>
<dbReference type="OrthoDB" id="5867527at2759"/>
<keyword evidence="8 13" id="KW-0406">Ion transport</keyword>
<evidence type="ECO:0000256" key="10">
    <source>
        <dbReference type="ARBA" id="ARBA00023180"/>
    </source>
</evidence>
<keyword evidence="6" id="KW-0256">Endoplasmic reticulum</keyword>
<accession>A0A8J4TJG6</accession>
<dbReference type="InterPro" id="IPR000990">
    <property type="entry name" value="Innexin"/>
</dbReference>
<gene>
    <name evidence="15" type="primary">panx1b</name>
    <name evidence="13" type="synonym">PANX</name>
    <name evidence="15" type="ORF">DAT39_013714</name>
</gene>
<proteinExistence type="inferred from homology"/>
<dbReference type="GO" id="GO:0005576">
    <property type="term" value="C:extracellular region"/>
    <property type="evidence" value="ECO:0007669"/>
    <property type="project" value="InterPro"/>
</dbReference>
<dbReference type="GO" id="GO:0007267">
    <property type="term" value="P:cell-cell signaling"/>
    <property type="evidence" value="ECO:0007669"/>
    <property type="project" value="TreeGrafter"/>
</dbReference>
<keyword evidence="3 13" id="KW-0813">Transport</keyword>
<feature type="transmembrane region" description="Helical" evidence="13">
    <location>
        <begin position="350"/>
        <end position="371"/>
    </location>
</feature>
<sequence length="624" mass="70438">SIWSHTMVVFNFAHWLGNISIEQYIESEGKALEWLVEKCEGSEPTELLKKIEEMVTRNGGAHFVIHEKLLKKMEERTKLEEKARARQLKVQKRRERIQGNLKHWPNSHNTNIQHLSKKPNLKHLLLLKLVSCPSSRRFGTRPVPLTMAIAHVATEYVFSDFLLKEPPEGKFRGVRLELAADKLVTFIAVGLPLLLISLAFAQEVSVGSQISCFPPTNFSMRQAVYVDSFCWVATERQTTEDGSPLWLHKFFPYILLLLAVLVYVPALFWRFTAAPQLSSDLHFIMEELDRCYNRAIHLAKSLASKNPETKDAAEDSHSCLDMAEGCFKYPLVEQYLWTKRGTRALAWKYLFCRVLTLLTILLACLYLLYYICVVSLKDQFACTLHTGVVLSESVTPPVPCKLVAVGVFRLLSCINVAVYLLLIPVVIKGALLPSQKRQQSQLLRPYKLLPAFSHAKGLNTSSGRYDDLSIYLLFLEENLSELKSYKCLQVLELLTEKESENLDTMCILRTLSQVKTDLVDRKLVSIGGVKNESIPIKEEVEMSTLKDVSTLMMQGGEQKCCGKDTMAVWLQVGALLFSMAFCSAGANAAAPQHLCGSHLVDALYLVCGPNGFFYNPKREVDPLL</sequence>
<reference evidence="15" key="1">
    <citation type="submission" date="2020-07" db="EMBL/GenBank/DDBJ databases">
        <title>Clarias magur genome sequencing, assembly and annotation.</title>
        <authorList>
            <person name="Kushwaha B."/>
            <person name="Kumar R."/>
            <person name="Das P."/>
            <person name="Joshi C.G."/>
            <person name="Kumar D."/>
            <person name="Nagpure N.S."/>
            <person name="Pandey M."/>
            <person name="Agarwal S."/>
            <person name="Srivastava S."/>
            <person name="Singh M."/>
            <person name="Sahoo L."/>
            <person name="Jayasankar P."/>
            <person name="Meher P.K."/>
            <person name="Koringa P.G."/>
            <person name="Iquebal M.A."/>
            <person name="Das S.P."/>
            <person name="Bit A."/>
            <person name="Patnaik S."/>
            <person name="Patel N."/>
            <person name="Shah T.M."/>
            <person name="Hinsu A."/>
            <person name="Jena J.K."/>
        </authorList>
    </citation>
    <scope>NUCLEOTIDE SEQUENCE</scope>
    <source>
        <strain evidence="15">CIFAMagur01</strain>
        <tissue evidence="15">Testis</tissue>
    </source>
</reference>
<evidence type="ECO:0000256" key="6">
    <source>
        <dbReference type="ARBA" id="ARBA00022824"/>
    </source>
</evidence>
<dbReference type="Gene3D" id="3.40.50.300">
    <property type="entry name" value="P-loop containing nucleotide triphosphate hydrolases"/>
    <property type="match status" value="1"/>
</dbReference>
<dbReference type="GO" id="GO:0032732">
    <property type="term" value="P:positive regulation of interleukin-1 production"/>
    <property type="evidence" value="ECO:0007669"/>
    <property type="project" value="InterPro"/>
</dbReference>
<dbReference type="EMBL" id="QNUK01000271">
    <property type="protein sequence ID" value="KAF5896560.1"/>
    <property type="molecule type" value="Genomic_DNA"/>
</dbReference>
<comment type="caution">
    <text evidence="15">The sequence shown here is derived from an EMBL/GenBank/DDBJ whole genome shotgun (WGS) entry which is preliminary data.</text>
</comment>
<keyword evidence="11 13" id="KW-0407">Ion channel</keyword>
<dbReference type="GO" id="GO:0005789">
    <property type="term" value="C:endoplasmic reticulum membrane"/>
    <property type="evidence" value="ECO:0007669"/>
    <property type="project" value="UniProtKB-SubCell"/>
</dbReference>
<keyword evidence="7 13" id="KW-1133">Transmembrane helix</keyword>
<keyword evidence="5 13" id="KW-0812">Transmembrane</keyword>
<feature type="non-terminal residue" evidence="15">
    <location>
        <position position="1"/>
    </location>
</feature>
<dbReference type="Pfam" id="PF00049">
    <property type="entry name" value="Insulin"/>
    <property type="match status" value="1"/>
</dbReference>
<feature type="non-terminal residue" evidence="15">
    <location>
        <position position="624"/>
    </location>
</feature>
<evidence type="ECO:0000259" key="14">
    <source>
        <dbReference type="SMART" id="SM00078"/>
    </source>
</evidence>
<dbReference type="AlphaFoldDB" id="A0A8J4TJG6"/>
<feature type="transmembrane region" description="Helical" evidence="13">
    <location>
        <begin position="183"/>
        <end position="201"/>
    </location>
</feature>
<dbReference type="PROSITE" id="PS51013">
    <property type="entry name" value="PANNEXIN"/>
    <property type="match status" value="1"/>
</dbReference>
<comment type="similarity">
    <text evidence="13">Belongs to the pannexin family.</text>
</comment>
<evidence type="ECO:0000256" key="3">
    <source>
        <dbReference type="ARBA" id="ARBA00022448"/>
    </source>
</evidence>
<dbReference type="Gene3D" id="1.10.100.10">
    <property type="entry name" value="Insulin-like"/>
    <property type="match status" value="1"/>
</dbReference>
<evidence type="ECO:0000256" key="11">
    <source>
        <dbReference type="ARBA" id="ARBA00023303"/>
    </source>
</evidence>